<dbReference type="InterPro" id="IPR018392">
    <property type="entry name" value="LysM"/>
</dbReference>
<sequence>MRRPYPRLPVDERLTNHTQLRLNASNDIKRKGWAMTRLRGLLALLLGALAVPAGVQLGLDPALRLLTDARPPTLRPLDDVLAGVLGLLLVTASLLWGLSLALAVIEALASPRVAAWVRRLPRPHLARGVALGLLGTVAVGVPAHAGTTVPEPAAEPLAGLPLPDRVATAAPRQPVAPPTRLVARVPTGSVEVRPGDSLWAVAERALGPGASDAAVDAAWRAIAAANARVVDDPDLIFPGTELALPPLPHRKEHP</sequence>
<evidence type="ECO:0000313" key="4">
    <source>
        <dbReference type="Proteomes" id="UP000291189"/>
    </source>
</evidence>
<organism evidence="3 4">
    <name type="scientific">Nocardioides iriomotensis</name>
    <dbReference type="NCBI Taxonomy" id="715784"/>
    <lineage>
        <taxon>Bacteria</taxon>
        <taxon>Bacillati</taxon>
        <taxon>Actinomycetota</taxon>
        <taxon>Actinomycetes</taxon>
        <taxon>Propionibacteriales</taxon>
        <taxon>Nocardioidaceae</taxon>
        <taxon>Nocardioides</taxon>
    </lineage>
</organism>
<accession>A0A4Q5J397</accession>
<dbReference type="OrthoDB" id="3210682at2"/>
<proteinExistence type="predicted"/>
<reference evidence="3 4" key="1">
    <citation type="submission" date="2019-01" db="EMBL/GenBank/DDBJ databases">
        <title>Nocardioides guangzhouensis sp. nov., an actinobacterium isolated from soil.</title>
        <authorList>
            <person name="Fu Y."/>
            <person name="Cai Y."/>
            <person name="Lin Z."/>
            <person name="Chen P."/>
        </authorList>
    </citation>
    <scope>NUCLEOTIDE SEQUENCE [LARGE SCALE GENOMIC DNA]</scope>
    <source>
        <strain evidence="3 4">NBRC 105384</strain>
    </source>
</reference>
<dbReference type="InterPro" id="IPR036779">
    <property type="entry name" value="LysM_dom_sf"/>
</dbReference>
<dbReference type="AlphaFoldDB" id="A0A4Q5J397"/>
<dbReference type="Gene3D" id="3.10.350.10">
    <property type="entry name" value="LysM domain"/>
    <property type="match status" value="1"/>
</dbReference>
<evidence type="ECO:0000256" key="1">
    <source>
        <dbReference type="SAM" id="Phobius"/>
    </source>
</evidence>
<dbReference type="EMBL" id="SDPU01000020">
    <property type="protein sequence ID" value="RYU12853.1"/>
    <property type="molecule type" value="Genomic_DNA"/>
</dbReference>
<keyword evidence="4" id="KW-1185">Reference proteome</keyword>
<name>A0A4Q5J397_9ACTN</name>
<keyword evidence="1" id="KW-0472">Membrane</keyword>
<feature type="domain" description="LysM" evidence="2">
    <location>
        <begin position="188"/>
        <end position="244"/>
    </location>
</feature>
<feature type="transmembrane region" description="Helical" evidence="1">
    <location>
        <begin position="38"/>
        <end position="59"/>
    </location>
</feature>
<evidence type="ECO:0000313" key="3">
    <source>
        <dbReference type="EMBL" id="RYU12853.1"/>
    </source>
</evidence>
<protein>
    <submittedName>
        <fullName evidence="3">LysM peptidoglycan-binding domain-containing protein</fullName>
    </submittedName>
</protein>
<dbReference type="Pfam" id="PF01476">
    <property type="entry name" value="LysM"/>
    <property type="match status" value="1"/>
</dbReference>
<feature type="transmembrane region" description="Helical" evidence="1">
    <location>
        <begin position="79"/>
        <end position="105"/>
    </location>
</feature>
<gene>
    <name evidence="3" type="ORF">ETU37_07770</name>
</gene>
<dbReference type="PROSITE" id="PS51782">
    <property type="entry name" value="LYSM"/>
    <property type="match status" value="1"/>
</dbReference>
<evidence type="ECO:0000259" key="2">
    <source>
        <dbReference type="PROSITE" id="PS51782"/>
    </source>
</evidence>
<comment type="caution">
    <text evidence="3">The sequence shown here is derived from an EMBL/GenBank/DDBJ whole genome shotgun (WGS) entry which is preliminary data.</text>
</comment>
<keyword evidence="1" id="KW-0812">Transmembrane</keyword>
<keyword evidence="1" id="KW-1133">Transmembrane helix</keyword>
<dbReference type="Proteomes" id="UP000291189">
    <property type="component" value="Unassembled WGS sequence"/>
</dbReference>